<evidence type="ECO:0000256" key="1">
    <source>
        <dbReference type="SAM" id="MobiDB-lite"/>
    </source>
</evidence>
<gene>
    <name evidence="2" type="ORF">AVEN_219519_1</name>
</gene>
<organism evidence="2 3">
    <name type="scientific">Araneus ventricosus</name>
    <name type="common">Orbweaver spider</name>
    <name type="synonym">Epeira ventricosa</name>
    <dbReference type="NCBI Taxonomy" id="182803"/>
    <lineage>
        <taxon>Eukaryota</taxon>
        <taxon>Metazoa</taxon>
        <taxon>Ecdysozoa</taxon>
        <taxon>Arthropoda</taxon>
        <taxon>Chelicerata</taxon>
        <taxon>Arachnida</taxon>
        <taxon>Araneae</taxon>
        <taxon>Araneomorphae</taxon>
        <taxon>Entelegynae</taxon>
        <taxon>Araneoidea</taxon>
        <taxon>Araneidae</taxon>
        <taxon>Araneus</taxon>
    </lineage>
</organism>
<dbReference type="Proteomes" id="UP000499080">
    <property type="component" value="Unassembled WGS sequence"/>
</dbReference>
<dbReference type="AlphaFoldDB" id="A0A4Y2BMW2"/>
<name>A0A4Y2BMW2_ARAVE</name>
<comment type="caution">
    <text evidence="2">The sequence shown here is derived from an EMBL/GenBank/DDBJ whole genome shotgun (WGS) entry which is preliminary data.</text>
</comment>
<dbReference type="EMBL" id="BGPR01000093">
    <property type="protein sequence ID" value="GBL93408.1"/>
    <property type="molecule type" value="Genomic_DNA"/>
</dbReference>
<accession>A0A4Y2BMW2</accession>
<keyword evidence="3" id="KW-1185">Reference proteome</keyword>
<evidence type="ECO:0000313" key="2">
    <source>
        <dbReference type="EMBL" id="GBL93408.1"/>
    </source>
</evidence>
<sequence length="147" mass="16520">MNGGSSVESCLEPGLLCLWRTWHASSLCHQVPPCAFLPPQVSSRSTHRSLDEINNQPPPANKQNNRPPQLYHQPQKNSTIAYIVHPTTKLRYPTTPFFSSLLEHSMPETVLQFQCLRAEPHVHHTSNLSSTASCKSTCDYSRKQSLV</sequence>
<proteinExistence type="predicted"/>
<reference evidence="2 3" key="1">
    <citation type="journal article" date="2019" name="Sci. Rep.">
        <title>Orb-weaving spider Araneus ventricosus genome elucidates the spidroin gene catalogue.</title>
        <authorList>
            <person name="Kono N."/>
            <person name="Nakamura H."/>
            <person name="Ohtoshi R."/>
            <person name="Moran D.A.P."/>
            <person name="Shinohara A."/>
            <person name="Yoshida Y."/>
            <person name="Fujiwara M."/>
            <person name="Mori M."/>
            <person name="Tomita M."/>
            <person name="Arakawa K."/>
        </authorList>
    </citation>
    <scope>NUCLEOTIDE SEQUENCE [LARGE SCALE GENOMIC DNA]</scope>
</reference>
<evidence type="ECO:0000313" key="3">
    <source>
        <dbReference type="Proteomes" id="UP000499080"/>
    </source>
</evidence>
<protein>
    <submittedName>
        <fullName evidence="2">Uncharacterized protein</fullName>
    </submittedName>
</protein>
<feature type="region of interest" description="Disordered" evidence="1">
    <location>
        <begin position="45"/>
        <end position="73"/>
    </location>
</feature>